<evidence type="ECO:0000313" key="3">
    <source>
        <dbReference type="Proteomes" id="UP000006867"/>
    </source>
</evidence>
<dbReference type="Proteomes" id="UP000006867">
    <property type="component" value="Chromosome"/>
</dbReference>
<keyword evidence="3" id="KW-1185">Reference proteome</keyword>
<feature type="region of interest" description="Disordered" evidence="1">
    <location>
        <begin position="136"/>
        <end position="161"/>
    </location>
</feature>
<organism evidence="2 3">
    <name type="scientific">Bacillus atrophaeus (strain 1942)</name>
    <dbReference type="NCBI Taxonomy" id="720555"/>
    <lineage>
        <taxon>Bacteria</taxon>
        <taxon>Bacillati</taxon>
        <taxon>Bacillota</taxon>
        <taxon>Bacilli</taxon>
        <taxon>Bacillales</taxon>
        <taxon>Bacillaceae</taxon>
        <taxon>Bacillus</taxon>
    </lineage>
</organism>
<gene>
    <name evidence="2" type="ordered locus">BATR1942_07990</name>
</gene>
<evidence type="ECO:0000313" key="2">
    <source>
        <dbReference type="EMBL" id="ADP32537.1"/>
    </source>
</evidence>
<accession>A0ABM5LXG8</accession>
<sequence>MSNSKFVGQLNQNNIQINNLRDEYLRSKNHMIDHEQKLTDQVETFMEEQNFELKYHTQNINNPHEVTKEQVGLDKVLNVTQASKVDFDTHESNTSNPHNVTATQIGLDKVTNAKQATKVEFDLHTEDIVRHVTTGERNSWKSAESNAKSYTDNNENRKDNPHAVTKEQIGLSFVENVKQASFSQFQAHNSNGICHVSQGDKDNWNAAQLFKLTGDNGKRTSVPDGTDIFSLKTGFYYSLSSRLINTPADNNA</sequence>
<dbReference type="EMBL" id="CP002207">
    <property type="protein sequence ID" value="ADP32537.1"/>
    <property type="molecule type" value="Genomic_DNA"/>
</dbReference>
<reference evidence="2 3" key="1">
    <citation type="journal article" date="2011" name="Front. Microbiol.">
        <title>Genomic signatures of strain selection and enhancement in Bacillus atrophaeus var. globigii, a historical biowarfare simulant.</title>
        <authorList>
            <person name="Gibbons H.S."/>
            <person name="Broomall S.M."/>
            <person name="McNew L.A."/>
            <person name="Daligault H."/>
            <person name="Chapman C."/>
            <person name="Bruce D."/>
            <person name="Karavis M."/>
            <person name="Krepps M."/>
            <person name="McGregor P.A."/>
            <person name="Hong C."/>
            <person name="Park K.H."/>
            <person name="Akmal A."/>
            <person name="Feldman A."/>
            <person name="Lin J.S."/>
            <person name="Chang W.E."/>
            <person name="Higgs B.W."/>
            <person name="Demirev P."/>
            <person name="Lindquist J."/>
            <person name="Liem A."/>
            <person name="Fochler E."/>
            <person name="Read T.D."/>
            <person name="Tapia R."/>
            <person name="Johnson S."/>
            <person name="Bishop-Lilly K.A."/>
            <person name="Detter C."/>
            <person name="Han C."/>
            <person name="Sozhamannan S."/>
            <person name="Rosenzweig C.N."/>
            <person name="Skowronski E.W."/>
        </authorList>
    </citation>
    <scope>NUCLEOTIDE SEQUENCE [LARGE SCALE GENOMIC DNA]</scope>
    <source>
        <strain evidence="2 3">1942</strain>
    </source>
</reference>
<protein>
    <submittedName>
        <fullName evidence="2">Uncharacterized protein</fullName>
    </submittedName>
</protein>
<name>A0ABM5LXG8_BACA1</name>
<proteinExistence type="predicted"/>
<evidence type="ECO:0000256" key="1">
    <source>
        <dbReference type="SAM" id="MobiDB-lite"/>
    </source>
</evidence>
<feature type="compositionally biased region" description="Polar residues" evidence="1">
    <location>
        <begin position="136"/>
        <end position="153"/>
    </location>
</feature>
<dbReference type="RefSeq" id="WP_003325869.1">
    <property type="nucleotide sequence ID" value="NC_014639.1"/>
</dbReference>